<keyword evidence="1" id="KW-0472">Membrane</keyword>
<evidence type="ECO:0000256" key="1">
    <source>
        <dbReference type="SAM" id="Phobius"/>
    </source>
</evidence>
<proteinExistence type="predicted"/>
<dbReference type="Pfam" id="PF11804">
    <property type="entry name" value="DUF3325"/>
    <property type="match status" value="1"/>
</dbReference>
<sequence>MGFVMLMVCVAAFACLALAMERHQQTVFRRALAAAPARVLRVAGWGGLLAALWLVVAARGWALGLVTYGGMTSLAAGIVIGALIVRERRASMR</sequence>
<reference evidence="3" key="1">
    <citation type="submission" date="2011-03" db="EMBL/GenBank/DDBJ databases">
        <authorList>
            <person name="Voget S."/>
            <person name="Streit W.R."/>
            <person name="Jaeger K.E."/>
            <person name="Daniel R."/>
        </authorList>
    </citation>
    <scope>NUCLEOTIDE SEQUENCE [LARGE SCALE GENOMIC DNA]</scope>
    <source>
        <strain evidence="3">PG1</strain>
    </source>
</reference>
<evidence type="ECO:0000313" key="2">
    <source>
        <dbReference type="EMBL" id="AJK49525.1"/>
    </source>
</evidence>
<evidence type="ECO:0008006" key="4">
    <source>
        <dbReference type="Google" id="ProtNLM"/>
    </source>
</evidence>
<name>A0A0B6S8A7_BURPL</name>
<dbReference type="Proteomes" id="UP000031838">
    <property type="component" value="Chromosome 2"/>
</dbReference>
<keyword evidence="3" id="KW-1185">Reference proteome</keyword>
<dbReference type="HOGENOM" id="CLU_144870_4_1_4"/>
<keyword evidence="1" id="KW-0812">Transmembrane</keyword>
<reference evidence="2 3" key="2">
    <citation type="journal article" date="2016" name="Appl. Microbiol. Biotechnol.">
        <title>Mutations improving production and secretion of extracellular lipase by Burkholderia glumae PG1.</title>
        <authorList>
            <person name="Knapp A."/>
            <person name="Voget S."/>
            <person name="Gao R."/>
            <person name="Zaburannyi N."/>
            <person name="Krysciak D."/>
            <person name="Breuer M."/>
            <person name="Hauer B."/>
            <person name="Streit W.R."/>
            <person name="Muller R."/>
            <person name="Daniel R."/>
            <person name="Jaeger K.E."/>
        </authorList>
    </citation>
    <scope>NUCLEOTIDE SEQUENCE [LARGE SCALE GENOMIC DNA]</scope>
    <source>
        <strain evidence="2 3">PG1</strain>
    </source>
</reference>
<dbReference type="RefSeq" id="WP_042627956.1">
    <property type="nucleotide sequence ID" value="NZ_CP002581.1"/>
</dbReference>
<organism evidence="2 3">
    <name type="scientific">Burkholderia plantarii</name>
    <dbReference type="NCBI Taxonomy" id="41899"/>
    <lineage>
        <taxon>Bacteria</taxon>
        <taxon>Pseudomonadati</taxon>
        <taxon>Pseudomonadota</taxon>
        <taxon>Betaproteobacteria</taxon>
        <taxon>Burkholderiales</taxon>
        <taxon>Burkholderiaceae</taxon>
        <taxon>Burkholderia</taxon>
    </lineage>
</organism>
<gene>
    <name evidence="2" type="ORF">BGL_2c14580</name>
</gene>
<dbReference type="InterPro" id="IPR021762">
    <property type="entry name" value="DUF3325"/>
</dbReference>
<dbReference type="AlphaFoldDB" id="A0A0B6S8A7"/>
<evidence type="ECO:0000313" key="3">
    <source>
        <dbReference type="Proteomes" id="UP000031838"/>
    </source>
</evidence>
<dbReference type="EMBL" id="CP002581">
    <property type="protein sequence ID" value="AJK49525.1"/>
    <property type="molecule type" value="Genomic_DNA"/>
</dbReference>
<keyword evidence="1" id="KW-1133">Transmembrane helix</keyword>
<protein>
    <recommendedName>
        <fullName evidence="4">DUF3325 domain-containing protein</fullName>
    </recommendedName>
</protein>
<dbReference type="KEGG" id="bgp:BGL_2c14580"/>
<feature type="transmembrane region" description="Helical" evidence="1">
    <location>
        <begin position="61"/>
        <end position="85"/>
    </location>
</feature>
<accession>A0A0B6S8A7</accession>